<reference evidence="1 2" key="1">
    <citation type="submission" date="2019-10" db="EMBL/GenBank/DDBJ databases">
        <title>Assembly and Annotation for the nematode Trichostrongylus colubriformis.</title>
        <authorList>
            <person name="Martin J."/>
        </authorList>
    </citation>
    <scope>NUCLEOTIDE SEQUENCE [LARGE SCALE GENOMIC DNA]</scope>
    <source>
        <strain evidence="1">G859</strain>
        <tissue evidence="1">Whole worm</tissue>
    </source>
</reference>
<comment type="caution">
    <text evidence="1">The sequence shown here is derived from an EMBL/GenBank/DDBJ whole genome shotgun (WGS) entry which is preliminary data.</text>
</comment>
<evidence type="ECO:0000313" key="2">
    <source>
        <dbReference type="Proteomes" id="UP001331761"/>
    </source>
</evidence>
<dbReference type="EMBL" id="WIXE01007567">
    <property type="protein sequence ID" value="KAK5980321.1"/>
    <property type="molecule type" value="Genomic_DNA"/>
</dbReference>
<evidence type="ECO:0000313" key="1">
    <source>
        <dbReference type="EMBL" id="KAK5980321.1"/>
    </source>
</evidence>
<proteinExistence type="predicted"/>
<gene>
    <name evidence="1" type="ORF">GCK32_021403</name>
</gene>
<name>A0AAN8FJU4_TRICO</name>
<organism evidence="1 2">
    <name type="scientific">Trichostrongylus colubriformis</name>
    <name type="common">Black scour worm</name>
    <dbReference type="NCBI Taxonomy" id="6319"/>
    <lineage>
        <taxon>Eukaryota</taxon>
        <taxon>Metazoa</taxon>
        <taxon>Ecdysozoa</taxon>
        <taxon>Nematoda</taxon>
        <taxon>Chromadorea</taxon>
        <taxon>Rhabditida</taxon>
        <taxon>Rhabditina</taxon>
        <taxon>Rhabditomorpha</taxon>
        <taxon>Strongyloidea</taxon>
        <taxon>Trichostrongylidae</taxon>
        <taxon>Trichostrongylus</taxon>
    </lineage>
</organism>
<keyword evidence="2" id="KW-1185">Reference proteome</keyword>
<dbReference type="AlphaFoldDB" id="A0AAN8FJU4"/>
<accession>A0AAN8FJU4</accession>
<sequence>MYRLYLSFPPISCRKVGFSVSYSVANLYKFCTSEGDPMFQGPAYNHYYLGDFKNGKIENMVRVLPEADIEAALAATLLPTVFTETVPLKDDFG</sequence>
<protein>
    <submittedName>
        <fullName evidence="1">Uncharacterized protein</fullName>
    </submittedName>
</protein>
<dbReference type="Proteomes" id="UP001331761">
    <property type="component" value="Unassembled WGS sequence"/>
</dbReference>